<evidence type="ECO:0000256" key="6">
    <source>
        <dbReference type="RuleBase" id="RU368080"/>
    </source>
</evidence>
<comment type="similarity">
    <text evidence="1 6">Belongs to the ATG17 family.</text>
</comment>
<keyword evidence="4 6" id="KW-0072">Autophagy</keyword>
<protein>
    <recommendedName>
        <fullName evidence="2 6">Autophagy-related protein 17</fullName>
    </recommendedName>
</protein>
<keyword evidence="10" id="KW-1185">Reference proteome</keyword>
<dbReference type="HOGENOM" id="CLU_024595_0_0_1"/>
<feature type="domain" description="Autophagy protein ATG17-like" evidence="8">
    <location>
        <begin position="26"/>
        <end position="457"/>
    </location>
</feature>
<keyword evidence="5" id="KW-0472">Membrane</keyword>
<dbReference type="OrthoDB" id="1937984at2759"/>
<dbReference type="PANTHER" id="PTHR28005">
    <property type="entry name" value="AUTOPHAGY-RELATED PROTEIN 17"/>
    <property type="match status" value="1"/>
</dbReference>
<reference evidence="10" key="2">
    <citation type="submission" date="2015-01" db="EMBL/GenBank/DDBJ databases">
        <title>Evolutionary Origins and Diversification of the Mycorrhizal Mutualists.</title>
        <authorList>
            <consortium name="DOE Joint Genome Institute"/>
            <consortium name="Mycorrhizal Genomics Consortium"/>
            <person name="Kohler A."/>
            <person name="Kuo A."/>
            <person name="Nagy L.G."/>
            <person name="Floudas D."/>
            <person name="Copeland A."/>
            <person name="Barry K.W."/>
            <person name="Cichocki N."/>
            <person name="Veneault-Fourrey C."/>
            <person name="LaButti K."/>
            <person name="Lindquist E.A."/>
            <person name="Lipzen A."/>
            <person name="Lundell T."/>
            <person name="Morin E."/>
            <person name="Murat C."/>
            <person name="Riley R."/>
            <person name="Ohm R."/>
            <person name="Sun H."/>
            <person name="Tunlid A."/>
            <person name="Henrissat B."/>
            <person name="Grigoriev I.V."/>
            <person name="Hibbett D.S."/>
            <person name="Martin F."/>
        </authorList>
    </citation>
    <scope>NUCLEOTIDE SEQUENCE [LARGE SCALE GENOMIC DNA]</scope>
    <source>
        <strain evidence="10">LaAM-08-1</strain>
    </source>
</reference>
<evidence type="ECO:0000256" key="4">
    <source>
        <dbReference type="ARBA" id="ARBA00023006"/>
    </source>
</evidence>
<dbReference type="GO" id="GO:0060090">
    <property type="term" value="F:molecular adaptor activity"/>
    <property type="evidence" value="ECO:0007669"/>
    <property type="project" value="TreeGrafter"/>
</dbReference>
<accession>A0A0C9Y7X1</accession>
<reference evidence="9 10" key="1">
    <citation type="submission" date="2014-04" db="EMBL/GenBank/DDBJ databases">
        <authorList>
            <consortium name="DOE Joint Genome Institute"/>
            <person name="Kuo A."/>
            <person name="Kohler A."/>
            <person name="Nagy L.G."/>
            <person name="Floudas D."/>
            <person name="Copeland A."/>
            <person name="Barry K.W."/>
            <person name="Cichocki N."/>
            <person name="Veneault-Fourrey C."/>
            <person name="LaButti K."/>
            <person name="Lindquist E.A."/>
            <person name="Lipzen A."/>
            <person name="Lundell T."/>
            <person name="Morin E."/>
            <person name="Murat C."/>
            <person name="Sun H."/>
            <person name="Tunlid A."/>
            <person name="Henrissat B."/>
            <person name="Grigoriev I.V."/>
            <person name="Hibbett D.S."/>
            <person name="Martin F."/>
            <person name="Nordberg H.P."/>
            <person name="Cantor M.N."/>
            <person name="Hua S.X."/>
        </authorList>
    </citation>
    <scope>NUCLEOTIDE SEQUENCE [LARGE SCALE GENOMIC DNA]</scope>
    <source>
        <strain evidence="9 10">LaAM-08-1</strain>
    </source>
</reference>
<evidence type="ECO:0000313" key="10">
    <source>
        <dbReference type="Proteomes" id="UP000054477"/>
    </source>
</evidence>
<evidence type="ECO:0000256" key="2">
    <source>
        <dbReference type="ARBA" id="ARBA00013806"/>
    </source>
</evidence>
<dbReference type="GO" id="GO:1990316">
    <property type="term" value="C:Atg1/ULK1 kinase complex"/>
    <property type="evidence" value="ECO:0007669"/>
    <property type="project" value="TreeGrafter"/>
</dbReference>
<evidence type="ECO:0000256" key="1">
    <source>
        <dbReference type="ARBA" id="ARBA00006259"/>
    </source>
</evidence>
<dbReference type="STRING" id="1095629.A0A0C9Y7X1"/>
<gene>
    <name evidence="9" type="ORF">K443DRAFT_102</name>
</gene>
<dbReference type="GO" id="GO:0000045">
    <property type="term" value="P:autophagosome assembly"/>
    <property type="evidence" value="ECO:0007669"/>
    <property type="project" value="TreeGrafter"/>
</dbReference>
<dbReference type="GO" id="GO:0000422">
    <property type="term" value="P:autophagy of mitochondrion"/>
    <property type="evidence" value="ECO:0007669"/>
    <property type="project" value="TreeGrafter"/>
</dbReference>
<sequence length="513" mass="56960">MPATSPTAIPGQPHLISLVLQSKKALQHGEQLCSRAHARSNASAQAALDVLALDAKVRWITEAVIEQLRLAASVAKSIEEKRAHLGKQVQAWDTSRSKHTDALDAILESLGTQLVPPEFHQSPEDSSLFGSQHSDPEAEASHKHKRTPQKKANGPLVSPQSPSATLRHHEGCGSLKEDKSKGEEEIYKGKKDDRKRWKTLRDFVDDQAIEDIYETIEDDRTALDAVLSKTDDFPETLSRTIASIHNSLPKSDPGAPTLTLMQNTLTAQEATIASMAGLLESLASHYDQMAGALKDNEAGEAFSEEDLQNMNRDTEELPAIMSELEENAKAIEGHHEHLLAAQDTSQKELDHLNTVLDDLDQLGDIMGEILQNQESVEAKCEEELSSLHQHLQTLDHLHKRYVAYQTAFSKLIIEISRRGQYRDAAEDIVRDMMAQLRAMTEEEDQVRNHFNAEYGAHLPEDICLCIGNPPTKWEVVPWEGDTLEVLPEIEPDLLVEARDRIGITEAVIGTESL</sequence>
<dbReference type="InterPro" id="IPR007240">
    <property type="entry name" value="Atg17"/>
</dbReference>
<dbReference type="GO" id="GO:0030295">
    <property type="term" value="F:protein kinase activator activity"/>
    <property type="evidence" value="ECO:0007669"/>
    <property type="project" value="TreeGrafter"/>
</dbReference>
<comment type="function">
    <text evidence="6">Autophagy-specific protein that functions in response to autophagy-inducing signals as a scaffold to recruit other ATG proteins to organize preautophagosomal structure (PAS) formation. Modulates the timing and magnitude of the autophagy response, such as the size of the sequestering vesicles. Plays particularly a role in pexophagy and nucleophagy.</text>
</comment>
<dbReference type="Pfam" id="PF04108">
    <property type="entry name" value="ATG17_like"/>
    <property type="match status" value="1"/>
</dbReference>
<evidence type="ECO:0000259" key="8">
    <source>
        <dbReference type="Pfam" id="PF04108"/>
    </source>
</evidence>
<dbReference type="Proteomes" id="UP000054477">
    <property type="component" value="Unassembled WGS sequence"/>
</dbReference>
<dbReference type="GO" id="GO:0034045">
    <property type="term" value="C:phagophore assembly site membrane"/>
    <property type="evidence" value="ECO:0007669"/>
    <property type="project" value="UniProtKB-SubCell"/>
</dbReference>
<keyword evidence="3 6" id="KW-0963">Cytoplasm</keyword>
<name>A0A0C9Y7X1_9AGAR</name>
<comment type="subcellular location">
    <subcellularLocation>
        <location evidence="6">Cytoplasm</location>
    </subcellularLocation>
    <subcellularLocation>
        <location evidence="6">Preautophagosomal structure membrane</location>
        <topology evidence="6">Peripheral membrane protein</topology>
    </subcellularLocation>
</comment>
<dbReference type="AlphaFoldDB" id="A0A0C9Y7X1"/>
<evidence type="ECO:0000313" key="9">
    <source>
        <dbReference type="EMBL" id="KIK10114.1"/>
    </source>
</evidence>
<dbReference type="EMBL" id="KN838536">
    <property type="protein sequence ID" value="KIK10114.1"/>
    <property type="molecule type" value="Genomic_DNA"/>
</dbReference>
<organism evidence="9 10">
    <name type="scientific">Laccaria amethystina LaAM-08-1</name>
    <dbReference type="NCBI Taxonomy" id="1095629"/>
    <lineage>
        <taxon>Eukaryota</taxon>
        <taxon>Fungi</taxon>
        <taxon>Dikarya</taxon>
        <taxon>Basidiomycota</taxon>
        <taxon>Agaricomycotina</taxon>
        <taxon>Agaricomycetes</taxon>
        <taxon>Agaricomycetidae</taxon>
        <taxon>Agaricales</taxon>
        <taxon>Agaricineae</taxon>
        <taxon>Hydnangiaceae</taxon>
        <taxon>Laccaria</taxon>
    </lineage>
</organism>
<feature type="compositionally biased region" description="Polar residues" evidence="7">
    <location>
        <begin position="124"/>
        <end position="133"/>
    </location>
</feature>
<proteinExistence type="inferred from homology"/>
<dbReference type="InterPro" id="IPR045326">
    <property type="entry name" value="ATG17-like_dom"/>
</dbReference>
<dbReference type="PANTHER" id="PTHR28005:SF1">
    <property type="entry name" value="AUTOPHAGY-RELATED PROTEIN 17"/>
    <property type="match status" value="1"/>
</dbReference>
<feature type="compositionally biased region" description="Basic and acidic residues" evidence="7">
    <location>
        <begin position="167"/>
        <end position="191"/>
    </location>
</feature>
<evidence type="ECO:0000256" key="5">
    <source>
        <dbReference type="ARBA" id="ARBA00023136"/>
    </source>
</evidence>
<evidence type="ECO:0000256" key="7">
    <source>
        <dbReference type="SAM" id="MobiDB-lite"/>
    </source>
</evidence>
<feature type="region of interest" description="Disordered" evidence="7">
    <location>
        <begin position="116"/>
        <end position="191"/>
    </location>
</feature>
<evidence type="ECO:0000256" key="3">
    <source>
        <dbReference type="ARBA" id="ARBA00022490"/>
    </source>
</evidence>
<dbReference type="GO" id="GO:0034727">
    <property type="term" value="P:piecemeal microautophagy of the nucleus"/>
    <property type="evidence" value="ECO:0007669"/>
    <property type="project" value="TreeGrafter"/>
</dbReference>